<dbReference type="EMBL" id="JDSS02000019">
    <property type="protein sequence ID" value="KFB68803.1"/>
    <property type="molecule type" value="Genomic_DNA"/>
</dbReference>
<organism evidence="1 2">
    <name type="scientific">Candidatus Accumulibacter vicinus</name>
    <dbReference type="NCBI Taxonomy" id="2954382"/>
    <lineage>
        <taxon>Bacteria</taxon>
        <taxon>Pseudomonadati</taxon>
        <taxon>Pseudomonadota</taxon>
        <taxon>Betaproteobacteria</taxon>
        <taxon>Candidatus Accumulibacter</taxon>
    </lineage>
</organism>
<comment type="caution">
    <text evidence="1">The sequence shown here is derived from an EMBL/GenBank/DDBJ whole genome shotgun (WGS) entry which is preliminary data.</text>
</comment>
<proteinExistence type="predicted"/>
<evidence type="ECO:0000313" key="1">
    <source>
        <dbReference type="EMBL" id="KFB68803.1"/>
    </source>
</evidence>
<evidence type="ECO:0000313" key="2">
    <source>
        <dbReference type="Proteomes" id="UP000019812"/>
    </source>
</evidence>
<name>A0A084Y259_9PROT</name>
<accession>A0A084Y259</accession>
<reference evidence="1 2" key="1">
    <citation type="submission" date="2014-07" db="EMBL/GenBank/DDBJ databases">
        <title>Expanding our view of genomic diversity in Candidatus Accumulibacter clades.</title>
        <authorList>
            <person name="Skennerton C.T."/>
            <person name="Barr J.J."/>
            <person name="Slater F.R."/>
            <person name="Bond P.L."/>
            <person name="Tyson G.W."/>
        </authorList>
    </citation>
    <scope>NUCLEOTIDE SEQUENCE [LARGE SCALE GENOMIC DNA]</scope>
    <source>
        <strain evidence="2">SK-01</strain>
    </source>
</reference>
<sequence>MAHLHRQAGSGTARKVVHRRLEPGNRWADQGLFRCGECGAHQRHAECFHAELGLPLLDVTPRPAEPVAAELGLGRNLPEAFGHALVVELRSEFVFLAAAEMFDLDRGRQVGMAWNAETGADRHARNVFHADRLAGAEQRAVEHRMDGQRRPAVGVVAQVEVPRLDALVPVRIRKRQVFAQARERHQRAPVVAAPRNILREGQPVACPGNAVRIGGAGKPGLARAVAHADLCFGHRPAAVERGDPDQRPFTAMFEVHGQVRDEHAGRHVIRLLRIVQCAPEAWACQLHDVKPGLRQWNADHLHRLVAAGARQFEGGGLVALPDGRNFALARIGAVLAAQPVEVLRVLVQEALQPLHDLRLVVGEAQRAAGNSGGRRQRDLLPGQRRLHIAYRHRQHRLGLEFEDTEAARKLDERRVLVGGRGQRERGHVLRFAAGIILEAARQFDGEPGLFRERAAELDAVHGLDVRLQHRFEGLPWFAFQPDARRRCARHRRVERQRDRCDRQTGRVLFDALASQVDHEIGPHPEREPLRCSARETGLRFHLGADHDRYLRTGRQPPRAFRAGHRQIAEAFVLDLQLADGDITAIREI</sequence>
<dbReference type="AlphaFoldDB" id="A0A084Y259"/>
<gene>
    <name evidence="1" type="ORF">CAPSK01_001658</name>
</gene>
<protein>
    <submittedName>
        <fullName evidence="1">Uncharacterized protein</fullName>
    </submittedName>
</protein>
<dbReference type="Proteomes" id="UP000019812">
    <property type="component" value="Unassembled WGS sequence"/>
</dbReference>